<name>A0A0N0BJC4_9HYME</name>
<keyword evidence="3" id="KW-1185">Reference proteome</keyword>
<feature type="compositionally biased region" description="Basic and acidic residues" evidence="1">
    <location>
        <begin position="47"/>
        <end position="65"/>
    </location>
</feature>
<feature type="region of interest" description="Disordered" evidence="1">
    <location>
        <begin position="31"/>
        <end position="65"/>
    </location>
</feature>
<dbReference type="AlphaFoldDB" id="A0A0N0BJC4"/>
<evidence type="ECO:0000313" key="3">
    <source>
        <dbReference type="Proteomes" id="UP000053105"/>
    </source>
</evidence>
<gene>
    <name evidence="2" type="ORF">WN51_10193</name>
</gene>
<feature type="compositionally biased region" description="Basic and acidic residues" evidence="1">
    <location>
        <begin position="129"/>
        <end position="155"/>
    </location>
</feature>
<sequence length="182" mass="20723">MKTVTLKDHNLGKKINLLVYRLVYSLVYKRDRGEKEESHPTSGDEVEASRAEKPNDGVRRPGSVTRREFAFPRGWKVEEQRQRLRGSYWVGWTEGVKKREDDSIGLACIDPSEQSQGADSAEPSFCKSSPDKENIQDKKQVERSTEERKKREKENLGPQAYCSVAACLQCASAALPFMWETP</sequence>
<organism evidence="2 3">
    <name type="scientific">Melipona quadrifasciata</name>
    <dbReference type="NCBI Taxonomy" id="166423"/>
    <lineage>
        <taxon>Eukaryota</taxon>
        <taxon>Metazoa</taxon>
        <taxon>Ecdysozoa</taxon>
        <taxon>Arthropoda</taxon>
        <taxon>Hexapoda</taxon>
        <taxon>Insecta</taxon>
        <taxon>Pterygota</taxon>
        <taxon>Neoptera</taxon>
        <taxon>Endopterygota</taxon>
        <taxon>Hymenoptera</taxon>
        <taxon>Apocrita</taxon>
        <taxon>Aculeata</taxon>
        <taxon>Apoidea</taxon>
        <taxon>Anthophila</taxon>
        <taxon>Apidae</taxon>
        <taxon>Melipona</taxon>
    </lineage>
</organism>
<accession>A0A0N0BJC4</accession>
<evidence type="ECO:0000256" key="1">
    <source>
        <dbReference type="SAM" id="MobiDB-lite"/>
    </source>
</evidence>
<evidence type="ECO:0000313" key="2">
    <source>
        <dbReference type="EMBL" id="KOX78981.1"/>
    </source>
</evidence>
<dbReference type="Proteomes" id="UP000053105">
    <property type="component" value="Unassembled WGS sequence"/>
</dbReference>
<protein>
    <submittedName>
        <fullName evidence="2">Uncharacterized protein</fullName>
    </submittedName>
</protein>
<proteinExistence type="predicted"/>
<dbReference type="EMBL" id="KQ435718">
    <property type="protein sequence ID" value="KOX78981.1"/>
    <property type="molecule type" value="Genomic_DNA"/>
</dbReference>
<feature type="region of interest" description="Disordered" evidence="1">
    <location>
        <begin position="109"/>
        <end position="155"/>
    </location>
</feature>
<reference evidence="2 3" key="1">
    <citation type="submission" date="2015-07" db="EMBL/GenBank/DDBJ databases">
        <title>The genome of Melipona quadrifasciata.</title>
        <authorList>
            <person name="Pan H."/>
            <person name="Kapheim K."/>
        </authorList>
    </citation>
    <scope>NUCLEOTIDE SEQUENCE [LARGE SCALE GENOMIC DNA]</scope>
    <source>
        <strain evidence="2">0111107301</strain>
        <tissue evidence="2">Whole body</tissue>
    </source>
</reference>